<feature type="region of interest" description="Disordered" evidence="1">
    <location>
        <begin position="15"/>
        <end position="37"/>
    </location>
</feature>
<name>F0WSZ1_9STRA</name>
<evidence type="ECO:0000313" key="2">
    <source>
        <dbReference type="EMBL" id="CCA24476.1"/>
    </source>
</evidence>
<reference evidence="2" key="1">
    <citation type="journal article" date="2011" name="PLoS Biol.">
        <title>Gene gain and loss during evolution of obligate parasitism in the white rust pathogen of Arabidopsis thaliana.</title>
        <authorList>
            <person name="Kemen E."/>
            <person name="Gardiner A."/>
            <person name="Schultz-Larsen T."/>
            <person name="Kemen A.C."/>
            <person name="Balmuth A.L."/>
            <person name="Robert-Seilaniantz A."/>
            <person name="Bailey K."/>
            <person name="Holub E."/>
            <person name="Studholme D.J."/>
            <person name="Maclean D."/>
            <person name="Jones J.D."/>
        </authorList>
    </citation>
    <scope>NUCLEOTIDE SEQUENCE</scope>
</reference>
<accession>F0WSZ1</accession>
<evidence type="ECO:0000256" key="1">
    <source>
        <dbReference type="SAM" id="MobiDB-lite"/>
    </source>
</evidence>
<protein>
    <submittedName>
        <fullName evidence="2">AlNc14C242G9481 protein</fullName>
    </submittedName>
</protein>
<dbReference type="HOGENOM" id="CLU_2983067_0_0_1"/>
<sequence>MQNLNGYEINRRNLRADFADGGGRSSNPPQATVETAAGSNDEMMIQAIENAVTQYGIL</sequence>
<proteinExistence type="predicted"/>
<dbReference type="AlphaFoldDB" id="F0WSZ1"/>
<reference evidence="2" key="2">
    <citation type="submission" date="2011-02" db="EMBL/GenBank/DDBJ databases">
        <authorList>
            <person name="MacLean D."/>
        </authorList>
    </citation>
    <scope>NUCLEOTIDE SEQUENCE</scope>
</reference>
<dbReference type="EMBL" id="FR824287">
    <property type="protein sequence ID" value="CCA24476.1"/>
    <property type="molecule type" value="Genomic_DNA"/>
</dbReference>
<gene>
    <name evidence="2" type="primary">AlNc14C242G9481</name>
    <name evidence="2" type="ORF">ALNC14_106200</name>
</gene>
<organism evidence="2">
    <name type="scientific">Albugo laibachii Nc14</name>
    <dbReference type="NCBI Taxonomy" id="890382"/>
    <lineage>
        <taxon>Eukaryota</taxon>
        <taxon>Sar</taxon>
        <taxon>Stramenopiles</taxon>
        <taxon>Oomycota</taxon>
        <taxon>Peronosporomycetes</taxon>
        <taxon>Albuginales</taxon>
        <taxon>Albuginaceae</taxon>
        <taxon>Albugo</taxon>
    </lineage>
</organism>